<accession>A0A0C5BRY2</accession>
<name>A0A0C5BRY2_9MICO</name>
<dbReference type="GeneID" id="93667431"/>
<evidence type="ECO:0000259" key="2">
    <source>
        <dbReference type="PROSITE" id="PS51462"/>
    </source>
</evidence>
<reference evidence="3 4" key="1">
    <citation type="submission" date="2015-04" db="EMBL/GenBank/DDBJ databases">
        <title>Draft genome sequence of Rathayibacter toxicus strain FH-142 (AKA 70134 or CS 32), a Western Australian isolate.</title>
        <authorList>
            <consortium name="Consortium for Microbial Forensics and Genomics (microFORGE)"/>
            <person name="Knight B.M."/>
            <person name="Roberts D.P."/>
            <person name="Lin D."/>
            <person name="Hari K."/>
            <person name="Fletcher J."/>
            <person name="Melcher U."/>
            <person name="Blagden T."/>
            <person name="Luster D.G."/>
            <person name="Sechler A.J."/>
            <person name="Schneider W.L."/>
            <person name="Winegar R.A."/>
        </authorList>
    </citation>
    <scope>NUCLEOTIDE SEQUENCE [LARGE SCALE GENOMIC DNA]</scope>
    <source>
        <strain evidence="3 4">FH142</strain>
    </source>
</reference>
<dbReference type="PANTHER" id="PTHR11839:SF31">
    <property type="entry name" value="ADP-RIBOSE PYROPHOSPHATASE"/>
    <property type="match status" value="1"/>
</dbReference>
<dbReference type="GO" id="GO:0019693">
    <property type="term" value="P:ribose phosphate metabolic process"/>
    <property type="evidence" value="ECO:0007669"/>
    <property type="project" value="TreeGrafter"/>
</dbReference>
<keyword evidence="1" id="KW-0378">Hydrolase</keyword>
<dbReference type="KEGG" id="rtc:APU90_01790"/>
<dbReference type="InterPro" id="IPR015797">
    <property type="entry name" value="NUDIX_hydrolase-like_dom_sf"/>
</dbReference>
<dbReference type="STRING" id="145458.APU90_01790"/>
<dbReference type="PROSITE" id="PS51462">
    <property type="entry name" value="NUDIX"/>
    <property type="match status" value="1"/>
</dbReference>
<dbReference type="Proteomes" id="UP000052979">
    <property type="component" value="Unassembled WGS sequence"/>
</dbReference>
<feature type="domain" description="Nudix hydrolase" evidence="2">
    <location>
        <begin position="46"/>
        <end position="183"/>
    </location>
</feature>
<dbReference type="EMBL" id="LBFI01000053">
    <property type="protein sequence ID" value="KKM44759.1"/>
    <property type="molecule type" value="Genomic_DNA"/>
</dbReference>
<sequence>MSELLADEPVEPEILSSERVFTGMVWGVRAETFRYGDGQLRREFLDHTGAVAVLALDEQDRVALIKQYRHPVRSREWEIPAGLLDIEGEDPLRAAQRELGEEIDLRASRWDLLAEFASSPGGSDEMIRVYLARGLFATDSAFDREAEEADMQVRWVALDDVVEAVLARRLHNPSLTIAALAASAFRARDWVGLGDASSPWLSHPRGRHPRR</sequence>
<dbReference type="GO" id="GO:0005829">
    <property type="term" value="C:cytosol"/>
    <property type="evidence" value="ECO:0007669"/>
    <property type="project" value="TreeGrafter"/>
</dbReference>
<dbReference type="Pfam" id="PF00293">
    <property type="entry name" value="NUDIX"/>
    <property type="match status" value="1"/>
</dbReference>
<dbReference type="InterPro" id="IPR000086">
    <property type="entry name" value="NUDIX_hydrolase_dom"/>
</dbReference>
<dbReference type="AlphaFoldDB" id="A0A0C5BRY2"/>
<dbReference type="PATRIC" id="fig|145458.7.peg.1077"/>
<gene>
    <name evidence="3" type="ORF">VT73_09755</name>
</gene>
<evidence type="ECO:0000313" key="4">
    <source>
        <dbReference type="Proteomes" id="UP000052979"/>
    </source>
</evidence>
<protein>
    <submittedName>
        <fullName evidence="3">ADP-ribose pyrophosphatase</fullName>
    </submittedName>
</protein>
<organism evidence="3 4">
    <name type="scientific">Rathayibacter toxicus</name>
    <dbReference type="NCBI Taxonomy" id="145458"/>
    <lineage>
        <taxon>Bacteria</taxon>
        <taxon>Bacillati</taxon>
        <taxon>Actinomycetota</taxon>
        <taxon>Actinomycetes</taxon>
        <taxon>Micrococcales</taxon>
        <taxon>Microbacteriaceae</taxon>
        <taxon>Rathayibacter</taxon>
    </lineage>
</organism>
<dbReference type="PANTHER" id="PTHR11839">
    <property type="entry name" value="UDP/ADP-SUGAR PYROPHOSPHATASE"/>
    <property type="match status" value="1"/>
</dbReference>
<dbReference type="KEGG" id="rtx:TI83_04685"/>
<keyword evidence="4" id="KW-1185">Reference proteome</keyword>
<evidence type="ECO:0000313" key="3">
    <source>
        <dbReference type="EMBL" id="KKM44759.1"/>
    </source>
</evidence>
<dbReference type="CDD" id="cd24158">
    <property type="entry name" value="NUDIX_ADPRase_Rv1700"/>
    <property type="match status" value="1"/>
</dbReference>
<comment type="caution">
    <text evidence="3">The sequence shown here is derived from an EMBL/GenBank/DDBJ whole genome shotgun (WGS) entry which is preliminary data.</text>
</comment>
<dbReference type="GO" id="GO:0016787">
    <property type="term" value="F:hydrolase activity"/>
    <property type="evidence" value="ECO:0007669"/>
    <property type="project" value="UniProtKB-KW"/>
</dbReference>
<dbReference type="Gene3D" id="3.90.79.10">
    <property type="entry name" value="Nucleoside Triphosphate Pyrophosphohydrolase"/>
    <property type="match status" value="1"/>
</dbReference>
<dbReference type="GO" id="GO:0006753">
    <property type="term" value="P:nucleoside phosphate metabolic process"/>
    <property type="evidence" value="ECO:0007669"/>
    <property type="project" value="TreeGrafter"/>
</dbReference>
<proteinExistence type="predicted"/>
<dbReference type="eggNOG" id="COG0494">
    <property type="taxonomic scope" value="Bacteria"/>
</dbReference>
<dbReference type="RefSeq" id="WP_042733984.1">
    <property type="nucleotide sequence ID" value="NZ_CP010848.1"/>
</dbReference>
<dbReference type="SUPFAM" id="SSF55811">
    <property type="entry name" value="Nudix"/>
    <property type="match status" value="1"/>
</dbReference>
<evidence type="ECO:0000256" key="1">
    <source>
        <dbReference type="ARBA" id="ARBA00022801"/>
    </source>
</evidence>